<dbReference type="Proteomes" id="UP000198362">
    <property type="component" value="Unassembled WGS sequence"/>
</dbReference>
<feature type="region of interest" description="Disordered" evidence="1">
    <location>
        <begin position="156"/>
        <end position="188"/>
    </location>
</feature>
<evidence type="ECO:0000313" key="3">
    <source>
        <dbReference type="Proteomes" id="UP000198362"/>
    </source>
</evidence>
<accession>A0A239IKE8</accession>
<sequence>MTNPVVDWSPADHPEAIALSEIQWWQRTAELALLRMDDPDDDRISWFSSRQIDARQLVIALRQLLYAVALIDGHLRKLGLDQALRDVTQAQDAFKQALPGLADVRNALVHFDKWALGDGRGPQKRRVDAGAPAREVASEYWGFEYDPGCRHHFSWPPNPLGERRSPSRRATRGSRVSGCPRGRPRECRQTGADVKSALIAGGLSTSDGSSLTRLIVGSDNKLRLSLRADGHAEQRDRGSLANRIVGALRAADIRLLSHETPDELDVVGQLASGRALICEIVPR</sequence>
<organism evidence="2 3">
    <name type="scientific">Asanoa hainanensis</name>
    <dbReference type="NCBI Taxonomy" id="560556"/>
    <lineage>
        <taxon>Bacteria</taxon>
        <taxon>Bacillati</taxon>
        <taxon>Actinomycetota</taxon>
        <taxon>Actinomycetes</taxon>
        <taxon>Micromonosporales</taxon>
        <taxon>Micromonosporaceae</taxon>
        <taxon>Asanoa</taxon>
    </lineage>
</organism>
<gene>
    <name evidence="2" type="ORF">SAMN05421812_102439</name>
</gene>
<name>A0A239IKE8_9ACTN</name>
<evidence type="ECO:0000256" key="1">
    <source>
        <dbReference type="SAM" id="MobiDB-lite"/>
    </source>
</evidence>
<evidence type="ECO:0000313" key="2">
    <source>
        <dbReference type="EMBL" id="SNS94011.1"/>
    </source>
</evidence>
<dbReference type="RefSeq" id="WP_144022488.1">
    <property type="nucleotide sequence ID" value="NZ_FZPH01000002.1"/>
</dbReference>
<keyword evidence="3" id="KW-1185">Reference proteome</keyword>
<protein>
    <submittedName>
        <fullName evidence="2">Uncharacterized protein</fullName>
    </submittedName>
</protein>
<dbReference type="AlphaFoldDB" id="A0A239IKE8"/>
<dbReference type="EMBL" id="FZPH01000002">
    <property type="protein sequence ID" value="SNS94011.1"/>
    <property type="molecule type" value="Genomic_DNA"/>
</dbReference>
<dbReference type="OrthoDB" id="4554803at2"/>
<reference evidence="2 3" key="1">
    <citation type="submission" date="2017-06" db="EMBL/GenBank/DDBJ databases">
        <authorList>
            <person name="Kim H.J."/>
            <person name="Triplett B.A."/>
        </authorList>
    </citation>
    <scope>NUCLEOTIDE SEQUENCE [LARGE SCALE GENOMIC DNA]</scope>
    <source>
        <strain evidence="2 3">CGMCC 4.5593</strain>
    </source>
</reference>
<proteinExistence type="predicted"/>